<comment type="similarity">
    <text evidence="1">Belongs to the RRP7 family.</text>
</comment>
<evidence type="ECO:0000259" key="2">
    <source>
        <dbReference type="Pfam" id="PF00076"/>
    </source>
</evidence>
<dbReference type="InterPro" id="IPR034890">
    <property type="entry name" value="Rrp7A_RRM"/>
</dbReference>
<dbReference type="CDD" id="cd12294">
    <property type="entry name" value="RRM_Rrp7A"/>
    <property type="match status" value="1"/>
</dbReference>
<dbReference type="PANTHER" id="PTHR13191">
    <property type="entry name" value="RIBOSOMAL RNA PROCESSING PROTEIN 7-RELATED"/>
    <property type="match status" value="1"/>
</dbReference>
<evidence type="ECO:0000313" key="4">
    <source>
        <dbReference type="Proteomes" id="UP000695022"/>
    </source>
</evidence>
<dbReference type="Gene3D" id="3.30.70.330">
    <property type="match status" value="1"/>
</dbReference>
<dbReference type="InterPro" id="IPR012677">
    <property type="entry name" value="Nucleotide-bd_a/b_plait_sf"/>
</dbReference>
<feature type="domain" description="RRM" evidence="2">
    <location>
        <begin position="21"/>
        <end position="55"/>
    </location>
</feature>
<sequence length="243" mass="28136">MYIKGHNVVDSNPCKPADRTLFVLSVPPYCNEECLERLFSECGAVEKVHIHQKPTSSTPNDETSNFFKTSPSCKGYKVAYIVFKTTGCIQKAKEMSAKSPSVLFSDEHLGITGMQKWCHEYINENSVDTEALQAEVDEYIAEYDKKIKEEKKREKDSVGQADDEGWVTVVRHGKKPGLARTEAFNKRIAQRERKKRQKQELKNFYAFQIRDSKREHLAQLRQKFDEDKKKISAMKSQRKFKPF</sequence>
<dbReference type="InterPro" id="IPR024326">
    <property type="entry name" value="RRP7_C"/>
</dbReference>
<evidence type="ECO:0000313" key="5">
    <source>
        <dbReference type="RefSeq" id="XP_014673831.1"/>
    </source>
</evidence>
<dbReference type="InterPro" id="IPR035979">
    <property type="entry name" value="RBD_domain_sf"/>
</dbReference>
<dbReference type="Proteomes" id="UP000695022">
    <property type="component" value="Unplaced"/>
</dbReference>
<evidence type="ECO:0000256" key="1">
    <source>
        <dbReference type="ARBA" id="ARBA00006110"/>
    </source>
</evidence>
<feature type="domain" description="Ribosomal RNA-processing protein 7 C-terminal" evidence="3">
    <location>
        <begin position="124"/>
        <end position="243"/>
    </location>
</feature>
<dbReference type="Pfam" id="PF00076">
    <property type="entry name" value="RRM_1"/>
    <property type="match status" value="1"/>
</dbReference>
<dbReference type="PANTHER" id="PTHR13191:SF0">
    <property type="entry name" value="RIBOSOMAL RNA-PROCESSING PROTEIN 7 HOMOLOG A-RELATED"/>
    <property type="match status" value="1"/>
</dbReference>
<organism evidence="4 5">
    <name type="scientific">Priapulus caudatus</name>
    <name type="common">Priapulid worm</name>
    <dbReference type="NCBI Taxonomy" id="37621"/>
    <lineage>
        <taxon>Eukaryota</taxon>
        <taxon>Metazoa</taxon>
        <taxon>Ecdysozoa</taxon>
        <taxon>Scalidophora</taxon>
        <taxon>Priapulida</taxon>
        <taxon>Priapulimorpha</taxon>
        <taxon>Priapulimorphida</taxon>
        <taxon>Priapulidae</taxon>
        <taxon>Priapulus</taxon>
    </lineage>
</organism>
<dbReference type="SUPFAM" id="SSF54928">
    <property type="entry name" value="RNA-binding domain, RBD"/>
    <property type="match status" value="1"/>
</dbReference>
<reference evidence="5" key="1">
    <citation type="submission" date="2025-08" db="UniProtKB">
        <authorList>
            <consortium name="RefSeq"/>
        </authorList>
    </citation>
    <scope>IDENTIFICATION</scope>
</reference>
<evidence type="ECO:0000259" key="3">
    <source>
        <dbReference type="Pfam" id="PF12923"/>
    </source>
</evidence>
<dbReference type="InterPro" id="IPR000504">
    <property type="entry name" value="RRM_dom"/>
</dbReference>
<dbReference type="GeneID" id="106814073"/>
<name>A0ABM1ENR0_PRICU</name>
<dbReference type="Gene3D" id="6.10.250.1770">
    <property type="match status" value="1"/>
</dbReference>
<keyword evidence="4" id="KW-1185">Reference proteome</keyword>
<gene>
    <name evidence="5" type="primary">LOC106814073</name>
</gene>
<accession>A0ABM1ENR0</accession>
<dbReference type="CDD" id="cd12951">
    <property type="entry name" value="RRP7_Rrp7A"/>
    <property type="match status" value="1"/>
</dbReference>
<dbReference type="InterPro" id="IPR040446">
    <property type="entry name" value="RRP7"/>
</dbReference>
<protein>
    <submittedName>
        <fullName evidence="5">Ribosomal RNA-processing protein 7 homolog A-like</fullName>
    </submittedName>
</protein>
<dbReference type="RefSeq" id="XP_014673831.1">
    <property type="nucleotide sequence ID" value="XM_014818345.1"/>
</dbReference>
<dbReference type="Pfam" id="PF12923">
    <property type="entry name" value="RRP7"/>
    <property type="match status" value="1"/>
</dbReference>
<proteinExistence type="inferred from homology"/>